<dbReference type="CDD" id="cd14066">
    <property type="entry name" value="STKc_IRAK"/>
    <property type="match status" value="1"/>
</dbReference>
<feature type="compositionally biased region" description="Polar residues" evidence="4">
    <location>
        <begin position="159"/>
        <end position="171"/>
    </location>
</feature>
<dbReference type="RefSeq" id="XP_019094415.1">
    <property type="nucleotide sequence ID" value="XM_019238870.1"/>
</dbReference>
<dbReference type="InterPro" id="IPR001245">
    <property type="entry name" value="Ser-Thr/Tyr_kinase_cat_dom"/>
</dbReference>
<comment type="catalytic activity">
    <reaction evidence="1">
        <text>S-ubiquitinyl-[E2 ubiquitin-conjugating enzyme]-L-cysteine + [acceptor protein]-L-lysine = [E2 ubiquitin-conjugating enzyme]-L-cysteine + N(6)-ubiquitinyl-[acceptor protein]-L-lysine.</text>
        <dbReference type="EC" id="2.3.2.27"/>
    </reaction>
</comment>
<evidence type="ECO:0000256" key="2">
    <source>
        <dbReference type="ARBA" id="ARBA00012483"/>
    </source>
</evidence>
<proteinExistence type="predicted"/>
<sequence>MAARRLKGKDTKAVTAVAIDKDKNSQHALKWAVDNIIVDSSNCILLHVQTKLRIGAGENTEDTHDNQEEAHQFFLPFRGFCARKGIIATEVLLHDIDISSAIIDYITNNSIANIVLGASARNSFLKKFKSADVPTTLLKTAPDTCAVFIVSKGRLITSRSATRTLTPQGPQHSPPPSKKPAMMSDPGPPSYTPSSEPGRSSPALKGDFSPPKPHYKPTINRSPLSELSNESSSSGHSAESNASFYSILGRSTYGGSPHSSTSMSEMTDGEEGLSGEIITEHQDQNLEAEVRRLRLELQQFNASMCRESAPHLQVPRATVETEKLEESKAAREMLRALSEMDKQKTQSAIQAAEMAQRLAEMDTHKRRLVEMQARFKEQKMANSISYRRYSIRDVESATDGFSNTLKIGEGGYGPVYKAVLENTSVAIKILKSDISQGLKQFNQEIEVLSCMRHPNMVILLGACPEYGCLVYEYMENGTLEDRLFCKDNTPPLSWRERFRIAAEIATGLLFLHQAKPEPLVHRDLKPANILLDRHFISKISDVGLARLVPPAIADSFSQYHMTAAAGTFCYIDPEYQQTGMLGVKSDLYSFGVVLLQIITAMPAMGLSHRVEKAIEKKRLREVLDPKISDWPEEETLVLAQLALQCCELRKKDRPDLASVLLPALSKLREFATEDHEVCNSNRIFSVSRAHNSVPLSPISSSQVG</sequence>
<dbReference type="PANTHER" id="PTHR45647">
    <property type="entry name" value="OS02G0152300 PROTEIN"/>
    <property type="match status" value="1"/>
</dbReference>
<evidence type="ECO:0000259" key="5">
    <source>
        <dbReference type="PROSITE" id="PS50011"/>
    </source>
</evidence>
<dbReference type="PROSITE" id="PS50011">
    <property type="entry name" value="PROTEIN_KINASE_DOM"/>
    <property type="match status" value="1"/>
</dbReference>
<dbReference type="SUPFAM" id="SSF52402">
    <property type="entry name" value="Adenine nucleotide alpha hydrolases-like"/>
    <property type="match status" value="1"/>
</dbReference>
<evidence type="ECO:0000256" key="3">
    <source>
        <dbReference type="ARBA" id="ARBA00022786"/>
    </source>
</evidence>
<dbReference type="InterPro" id="IPR011009">
    <property type="entry name" value="Kinase-like_dom_sf"/>
</dbReference>
<evidence type="ECO:0000313" key="6">
    <source>
        <dbReference type="Proteomes" id="UP000694864"/>
    </source>
</evidence>
<dbReference type="SMART" id="SM00220">
    <property type="entry name" value="S_TKc"/>
    <property type="match status" value="1"/>
</dbReference>
<organism evidence="6 7">
    <name type="scientific">Camelina sativa</name>
    <name type="common">False flax</name>
    <name type="synonym">Myagrum sativum</name>
    <dbReference type="NCBI Taxonomy" id="90675"/>
    <lineage>
        <taxon>Eukaryota</taxon>
        <taxon>Viridiplantae</taxon>
        <taxon>Streptophyta</taxon>
        <taxon>Embryophyta</taxon>
        <taxon>Tracheophyta</taxon>
        <taxon>Spermatophyta</taxon>
        <taxon>Magnoliopsida</taxon>
        <taxon>eudicotyledons</taxon>
        <taxon>Gunneridae</taxon>
        <taxon>Pentapetalae</taxon>
        <taxon>rosids</taxon>
        <taxon>malvids</taxon>
        <taxon>Brassicales</taxon>
        <taxon>Brassicaceae</taxon>
        <taxon>Camelineae</taxon>
        <taxon>Camelina</taxon>
    </lineage>
</organism>
<feature type="compositionally biased region" description="Low complexity" evidence="4">
    <location>
        <begin position="222"/>
        <end position="239"/>
    </location>
</feature>
<dbReference type="GeneID" id="104756086"/>
<evidence type="ECO:0000313" key="7">
    <source>
        <dbReference type="RefSeq" id="XP_019094415.1"/>
    </source>
</evidence>
<keyword evidence="3" id="KW-0833">Ubl conjugation pathway</keyword>
<dbReference type="Pfam" id="PF07714">
    <property type="entry name" value="PK_Tyr_Ser-Thr"/>
    <property type="match status" value="1"/>
</dbReference>
<evidence type="ECO:0000256" key="4">
    <source>
        <dbReference type="SAM" id="MobiDB-lite"/>
    </source>
</evidence>
<accession>A0ABM1R5X7</accession>
<name>A0ABM1R5X7_CAMSA</name>
<dbReference type="PROSITE" id="PS00108">
    <property type="entry name" value="PROTEIN_KINASE_ST"/>
    <property type="match status" value="1"/>
</dbReference>
<dbReference type="Gene3D" id="1.10.510.10">
    <property type="entry name" value="Transferase(Phosphotransferase) domain 1"/>
    <property type="match status" value="1"/>
</dbReference>
<dbReference type="SUPFAM" id="SSF56112">
    <property type="entry name" value="Protein kinase-like (PK-like)"/>
    <property type="match status" value="1"/>
</dbReference>
<dbReference type="InterPro" id="IPR051348">
    <property type="entry name" value="U-box_ubiquitin_ligases"/>
</dbReference>
<dbReference type="InterPro" id="IPR000719">
    <property type="entry name" value="Prot_kinase_dom"/>
</dbReference>
<reference evidence="6" key="1">
    <citation type="journal article" date="2014" name="Nat. Commun.">
        <title>The emerging biofuel crop Camelina sativa retains a highly undifferentiated hexaploid genome structure.</title>
        <authorList>
            <person name="Kagale S."/>
            <person name="Koh C."/>
            <person name="Nixon J."/>
            <person name="Bollina V."/>
            <person name="Clarke W.E."/>
            <person name="Tuteja R."/>
            <person name="Spillane C."/>
            <person name="Robinson S.J."/>
            <person name="Links M.G."/>
            <person name="Clarke C."/>
            <person name="Higgins E.E."/>
            <person name="Huebert T."/>
            <person name="Sharpe A.G."/>
            <person name="Parkin I.A."/>
        </authorList>
    </citation>
    <scope>NUCLEOTIDE SEQUENCE [LARGE SCALE GENOMIC DNA]</scope>
    <source>
        <strain evidence="6">cv. DH55</strain>
    </source>
</reference>
<dbReference type="EC" id="2.3.2.27" evidence="2"/>
<dbReference type="InterPro" id="IPR006016">
    <property type="entry name" value="UspA"/>
</dbReference>
<evidence type="ECO:0000256" key="1">
    <source>
        <dbReference type="ARBA" id="ARBA00000900"/>
    </source>
</evidence>
<reference evidence="7" key="2">
    <citation type="submission" date="2025-08" db="UniProtKB">
        <authorList>
            <consortium name="RefSeq"/>
        </authorList>
    </citation>
    <scope>IDENTIFICATION</scope>
    <source>
        <tissue evidence="7">Leaf</tissue>
    </source>
</reference>
<feature type="non-terminal residue" evidence="7">
    <location>
        <position position="704"/>
    </location>
</feature>
<dbReference type="Gene3D" id="3.40.50.620">
    <property type="entry name" value="HUPs"/>
    <property type="match status" value="1"/>
</dbReference>
<gene>
    <name evidence="7" type="primary">LOC104756086</name>
</gene>
<dbReference type="Gene3D" id="3.30.200.20">
    <property type="entry name" value="Phosphorylase Kinase, domain 1"/>
    <property type="match status" value="1"/>
</dbReference>
<dbReference type="Pfam" id="PF00582">
    <property type="entry name" value="Usp"/>
    <property type="match status" value="1"/>
</dbReference>
<dbReference type="InterPro" id="IPR014729">
    <property type="entry name" value="Rossmann-like_a/b/a_fold"/>
</dbReference>
<dbReference type="PANTHER" id="PTHR45647:SF47">
    <property type="entry name" value="KINASE WITH ADENINE NUCLEOTIDE ALPHA HYDROLASES-LIKE DOMAIN-CONTAINING PROTEIN"/>
    <property type="match status" value="1"/>
</dbReference>
<protein>
    <recommendedName>
        <fullName evidence="2">RING-type E3 ubiquitin transferase</fullName>
        <ecNumber evidence="2">2.3.2.27</ecNumber>
    </recommendedName>
</protein>
<dbReference type="Proteomes" id="UP000694864">
    <property type="component" value="Chromosome 17"/>
</dbReference>
<dbReference type="InterPro" id="IPR008271">
    <property type="entry name" value="Ser/Thr_kinase_AS"/>
</dbReference>
<feature type="region of interest" description="Disordered" evidence="4">
    <location>
        <begin position="159"/>
        <end position="239"/>
    </location>
</feature>
<feature type="domain" description="Protein kinase" evidence="5">
    <location>
        <begin position="401"/>
        <end position="664"/>
    </location>
</feature>
<keyword evidence="6" id="KW-1185">Reference proteome</keyword>
<dbReference type="CDD" id="cd01989">
    <property type="entry name" value="USP_STK_Ubox_N"/>
    <property type="match status" value="1"/>
</dbReference>